<dbReference type="Proteomes" id="UP001596138">
    <property type="component" value="Unassembled WGS sequence"/>
</dbReference>
<accession>A0ABW1T3A3</accession>
<organism evidence="3 4">
    <name type="scientific">Longivirga aurantiaca</name>
    <dbReference type="NCBI Taxonomy" id="1837743"/>
    <lineage>
        <taxon>Bacteria</taxon>
        <taxon>Bacillati</taxon>
        <taxon>Actinomycetota</taxon>
        <taxon>Actinomycetes</taxon>
        <taxon>Sporichthyales</taxon>
        <taxon>Sporichthyaceae</taxon>
        <taxon>Longivirga</taxon>
    </lineage>
</organism>
<name>A0ABW1T3A3_9ACTN</name>
<feature type="region of interest" description="Disordered" evidence="1">
    <location>
        <begin position="31"/>
        <end position="57"/>
    </location>
</feature>
<keyword evidence="2" id="KW-0732">Signal</keyword>
<evidence type="ECO:0000313" key="4">
    <source>
        <dbReference type="Proteomes" id="UP001596138"/>
    </source>
</evidence>
<evidence type="ECO:0000313" key="3">
    <source>
        <dbReference type="EMBL" id="MFC6238510.1"/>
    </source>
</evidence>
<evidence type="ECO:0008006" key="5">
    <source>
        <dbReference type="Google" id="ProtNLM"/>
    </source>
</evidence>
<evidence type="ECO:0000256" key="1">
    <source>
        <dbReference type="SAM" id="MobiDB-lite"/>
    </source>
</evidence>
<reference evidence="4" key="1">
    <citation type="journal article" date="2019" name="Int. J. Syst. Evol. Microbiol.">
        <title>The Global Catalogue of Microorganisms (GCM) 10K type strain sequencing project: providing services to taxonomists for standard genome sequencing and annotation.</title>
        <authorList>
            <consortium name="The Broad Institute Genomics Platform"/>
            <consortium name="The Broad Institute Genome Sequencing Center for Infectious Disease"/>
            <person name="Wu L."/>
            <person name="Ma J."/>
        </authorList>
    </citation>
    <scope>NUCLEOTIDE SEQUENCE [LARGE SCALE GENOMIC DNA]</scope>
    <source>
        <strain evidence="4">CGMCC 4.7317</strain>
    </source>
</reference>
<dbReference type="PROSITE" id="PS51257">
    <property type="entry name" value="PROKAR_LIPOPROTEIN"/>
    <property type="match status" value="1"/>
</dbReference>
<feature type="signal peptide" evidence="2">
    <location>
        <begin position="1"/>
        <end position="26"/>
    </location>
</feature>
<proteinExistence type="predicted"/>
<feature type="compositionally biased region" description="Low complexity" evidence="1">
    <location>
        <begin position="31"/>
        <end position="54"/>
    </location>
</feature>
<feature type="chain" id="PRO_5046242841" description="DUF3558 domain-containing protein" evidence="2">
    <location>
        <begin position="27"/>
        <end position="188"/>
    </location>
</feature>
<sequence>MRTSWRLGPAAVAIAAAAVLVGCASAPSPGSGSTPGAVVSSSPAAEPSPGTSTSGAAARQINAAELARCAAVLEVPTVRGLLGGTPEVTGGKERVTGAITQTRCTWTAASGRYLTIVSLDGPGLPERARTVAAGAKPVPGRTDVLYDASKGLIVTVDDRLHQVVAGGAGTAQARIIGLKAIDAIRSGG</sequence>
<keyword evidence="4" id="KW-1185">Reference proteome</keyword>
<dbReference type="EMBL" id="JBHSTI010000008">
    <property type="protein sequence ID" value="MFC6238510.1"/>
    <property type="molecule type" value="Genomic_DNA"/>
</dbReference>
<dbReference type="RefSeq" id="WP_386766782.1">
    <property type="nucleotide sequence ID" value="NZ_JBHSTI010000008.1"/>
</dbReference>
<comment type="caution">
    <text evidence="3">The sequence shown here is derived from an EMBL/GenBank/DDBJ whole genome shotgun (WGS) entry which is preliminary data.</text>
</comment>
<evidence type="ECO:0000256" key="2">
    <source>
        <dbReference type="SAM" id="SignalP"/>
    </source>
</evidence>
<protein>
    <recommendedName>
        <fullName evidence="5">DUF3558 domain-containing protein</fullName>
    </recommendedName>
</protein>
<gene>
    <name evidence="3" type="ORF">ACFQGU_11525</name>
</gene>